<accession>A0A1U7H833</accession>
<dbReference type="OrthoDB" id="466365at2"/>
<keyword evidence="1" id="KW-1133">Transmembrane helix</keyword>
<dbReference type="RefSeq" id="WP_073601570.1">
    <property type="nucleotide sequence ID" value="NZ_MRCB01000045.1"/>
</dbReference>
<keyword evidence="3" id="KW-1185">Reference proteome</keyword>
<proteinExistence type="predicted"/>
<keyword evidence="1" id="KW-0812">Transmembrane</keyword>
<dbReference type="STRING" id="1921803.NIES593_21650"/>
<comment type="caution">
    <text evidence="2">The sequence shown here is derived from an EMBL/GenBank/DDBJ whole genome shotgun (WGS) entry which is preliminary data.</text>
</comment>
<dbReference type="AlphaFoldDB" id="A0A1U7H833"/>
<feature type="transmembrane region" description="Helical" evidence="1">
    <location>
        <begin position="28"/>
        <end position="47"/>
    </location>
</feature>
<evidence type="ECO:0000256" key="1">
    <source>
        <dbReference type="SAM" id="Phobius"/>
    </source>
</evidence>
<dbReference type="Proteomes" id="UP000186868">
    <property type="component" value="Unassembled WGS sequence"/>
</dbReference>
<name>A0A1U7H833_9CYAN</name>
<keyword evidence="1" id="KW-0472">Membrane</keyword>
<gene>
    <name evidence="2" type="ORF">NIES593_21650</name>
</gene>
<protein>
    <submittedName>
        <fullName evidence="2">Uncharacterized protein</fullName>
    </submittedName>
</protein>
<sequence>MKIAKVWITIVFFLFVLAELYQWLVGFILPLPIYILAGAFLAIASNYDRGIGVLFRQVAGKEEKVSPTATLVESIEALDEAKNDYVLPPRD</sequence>
<evidence type="ECO:0000313" key="3">
    <source>
        <dbReference type="Proteomes" id="UP000186868"/>
    </source>
</evidence>
<evidence type="ECO:0000313" key="2">
    <source>
        <dbReference type="EMBL" id="OKH18846.1"/>
    </source>
</evidence>
<organism evidence="2 3">
    <name type="scientific">Hydrococcus rivularis NIES-593</name>
    <dbReference type="NCBI Taxonomy" id="1921803"/>
    <lineage>
        <taxon>Bacteria</taxon>
        <taxon>Bacillati</taxon>
        <taxon>Cyanobacteriota</taxon>
        <taxon>Cyanophyceae</taxon>
        <taxon>Pleurocapsales</taxon>
        <taxon>Hydrococcaceae</taxon>
        <taxon>Hydrococcus</taxon>
    </lineage>
</organism>
<dbReference type="EMBL" id="MRCB01000045">
    <property type="protein sequence ID" value="OKH18846.1"/>
    <property type="molecule type" value="Genomic_DNA"/>
</dbReference>
<reference evidence="2 3" key="1">
    <citation type="submission" date="2016-11" db="EMBL/GenBank/DDBJ databases">
        <title>Draft Genome Sequences of Nine Cyanobacterial Strains from Diverse Habitats.</title>
        <authorList>
            <person name="Zhu T."/>
            <person name="Hou S."/>
            <person name="Lu X."/>
            <person name="Hess W.R."/>
        </authorList>
    </citation>
    <scope>NUCLEOTIDE SEQUENCE [LARGE SCALE GENOMIC DNA]</scope>
    <source>
        <strain evidence="2 3">NIES-593</strain>
    </source>
</reference>